<proteinExistence type="predicted"/>
<dbReference type="AlphaFoldDB" id="A0A654LVK0"/>
<protein>
    <submittedName>
        <fullName evidence="1">Uncharacterized protein</fullName>
    </submittedName>
</protein>
<dbReference type="GeneID" id="60421139"/>
<dbReference type="KEGG" id="taa:NMY3_01020"/>
<evidence type="ECO:0000313" key="1">
    <source>
        <dbReference type="EMBL" id="ALI35225.1"/>
    </source>
</evidence>
<name>A0A654LVK0_9ARCH</name>
<dbReference type="Proteomes" id="UP000058925">
    <property type="component" value="Chromosome"/>
</dbReference>
<dbReference type="OrthoDB" id="379236at2157"/>
<gene>
    <name evidence="1" type="ORF">NMY3_01020</name>
</gene>
<dbReference type="RefSeq" id="WP_196817741.1">
    <property type="nucleotide sequence ID" value="NZ_CP012850.1"/>
</dbReference>
<keyword evidence="2" id="KW-1185">Reference proteome</keyword>
<organism evidence="1 2">
    <name type="scientific">Candidatus Nitrosocosmicus oleophilus</name>
    <dbReference type="NCBI Taxonomy" id="1353260"/>
    <lineage>
        <taxon>Archaea</taxon>
        <taxon>Nitrososphaerota</taxon>
        <taxon>Nitrososphaeria</taxon>
        <taxon>Nitrososphaerales</taxon>
        <taxon>Nitrososphaeraceae</taxon>
        <taxon>Candidatus Nitrosocosmicus</taxon>
    </lineage>
</organism>
<evidence type="ECO:0000313" key="2">
    <source>
        <dbReference type="Proteomes" id="UP000058925"/>
    </source>
</evidence>
<sequence>MKILTKSEKKELVIKLYKDEKTYKEIAKMVRISPRDIGKIIKEYTGEKTVFYTKPITSKAYSLLLKGKSPTQVAIKLDLNYEDIRRIYSQYLSLQEMRSVETIYTNYKDYLPRILQIIDSLKSGEITIEELVEFCKYVQDIPTLEHRRAELQHKVNILSLKTDPS</sequence>
<dbReference type="EMBL" id="CP012850">
    <property type="protein sequence ID" value="ALI35225.1"/>
    <property type="molecule type" value="Genomic_DNA"/>
</dbReference>
<reference evidence="2" key="1">
    <citation type="submission" date="2015-10" db="EMBL/GenBank/DDBJ databases">
        <title>Niche specialization of a soil ammonia-oxidizing archaeon, Candidatus Nitrosocosmicus oleophilus.</title>
        <authorList>
            <person name="Jung M.-Y."/>
            <person name="Rhee S.-K."/>
        </authorList>
    </citation>
    <scope>NUCLEOTIDE SEQUENCE [LARGE SCALE GENOMIC DNA]</scope>
    <source>
        <strain evidence="2">MY3</strain>
    </source>
</reference>
<dbReference type="InterPro" id="IPR036388">
    <property type="entry name" value="WH-like_DNA-bd_sf"/>
</dbReference>
<accession>A0A654LVK0</accession>
<dbReference type="Gene3D" id="1.10.10.10">
    <property type="entry name" value="Winged helix-like DNA-binding domain superfamily/Winged helix DNA-binding domain"/>
    <property type="match status" value="1"/>
</dbReference>